<dbReference type="Pfam" id="PF13302">
    <property type="entry name" value="Acetyltransf_3"/>
    <property type="match status" value="1"/>
</dbReference>
<dbReference type="PANTHER" id="PTHR43415">
    <property type="entry name" value="SPERMIDINE N(1)-ACETYLTRANSFERASE"/>
    <property type="match status" value="1"/>
</dbReference>
<evidence type="ECO:0000313" key="3">
    <source>
        <dbReference type="Proteomes" id="UP000279029"/>
    </source>
</evidence>
<dbReference type="GO" id="GO:0016747">
    <property type="term" value="F:acyltransferase activity, transferring groups other than amino-acyl groups"/>
    <property type="evidence" value="ECO:0007669"/>
    <property type="project" value="InterPro"/>
</dbReference>
<evidence type="ECO:0000313" key="2">
    <source>
        <dbReference type="EMBL" id="VDN49159.1"/>
    </source>
</evidence>
<accession>A0A3P7SBR6</accession>
<dbReference type="KEGG" id="cbar:PATL70BA_3236"/>
<feature type="domain" description="N-acetyltransferase" evidence="1">
    <location>
        <begin position="12"/>
        <end position="173"/>
    </location>
</feature>
<dbReference type="PANTHER" id="PTHR43415:SF3">
    <property type="entry name" value="GNAT-FAMILY ACETYLTRANSFERASE"/>
    <property type="match status" value="1"/>
</dbReference>
<dbReference type="InterPro" id="IPR016181">
    <property type="entry name" value="Acyl_CoA_acyltransferase"/>
</dbReference>
<reference evidence="2 3" key="1">
    <citation type="submission" date="2018-09" db="EMBL/GenBank/DDBJ databases">
        <authorList>
            <person name="Postec A."/>
        </authorList>
    </citation>
    <scope>NUCLEOTIDE SEQUENCE [LARGE SCALE GENOMIC DNA]</scope>
    <source>
        <strain evidence="2">70B-A</strain>
    </source>
</reference>
<organism evidence="2 3">
    <name type="scientific">Petrocella atlantisensis</name>
    <dbReference type="NCBI Taxonomy" id="2173034"/>
    <lineage>
        <taxon>Bacteria</taxon>
        <taxon>Bacillati</taxon>
        <taxon>Bacillota</taxon>
        <taxon>Clostridia</taxon>
        <taxon>Lachnospirales</taxon>
        <taxon>Vallitaleaceae</taxon>
        <taxon>Petrocella</taxon>
    </lineage>
</organism>
<dbReference type="SUPFAM" id="SSF55729">
    <property type="entry name" value="Acyl-CoA N-acyltransferases (Nat)"/>
    <property type="match status" value="1"/>
</dbReference>
<dbReference type="InterPro" id="IPR000182">
    <property type="entry name" value="GNAT_dom"/>
</dbReference>
<evidence type="ECO:0000259" key="1">
    <source>
        <dbReference type="PROSITE" id="PS51186"/>
    </source>
</evidence>
<dbReference type="Gene3D" id="3.40.630.30">
    <property type="match status" value="1"/>
</dbReference>
<sequence>MKYFKKLVGKEIYLSPMNPDDYEIYCEWINDLTTCIPSGVATNNYTLYQEKDALKKISEGQAFAIVKLNNDEVIGNCSLLDVNNIHGTAELGIFIGSDQNRNKGYGTEASKLLLNYGFKLLNLHNIMIRVLGFNQRALKSYINIGFKEFGRRREAFLINQSYYDEVYMQLLRKDFRSDLLDKQINDIINLS</sequence>
<keyword evidence="2" id="KW-0808">Transferase</keyword>
<dbReference type="AlphaFoldDB" id="A0A3P7SBR6"/>
<keyword evidence="3" id="KW-1185">Reference proteome</keyword>
<proteinExistence type="predicted"/>
<dbReference type="Proteomes" id="UP000279029">
    <property type="component" value="Chromosome"/>
</dbReference>
<dbReference type="PROSITE" id="PS51186">
    <property type="entry name" value="GNAT"/>
    <property type="match status" value="1"/>
</dbReference>
<name>A0A3P7SBR6_9FIRM</name>
<gene>
    <name evidence="2" type="ORF">PATL70BA_3236</name>
</gene>
<dbReference type="RefSeq" id="WP_125138177.1">
    <property type="nucleotide sequence ID" value="NZ_LR130778.1"/>
</dbReference>
<dbReference type="EMBL" id="LR130778">
    <property type="protein sequence ID" value="VDN49159.1"/>
    <property type="molecule type" value="Genomic_DNA"/>
</dbReference>
<protein>
    <submittedName>
        <fullName evidence="2">GNAT family N-acetyltransferase</fullName>
    </submittedName>
</protein>
<dbReference type="OrthoDB" id="9795206at2"/>